<feature type="active site" description="Proton acceptor" evidence="8 10">
    <location>
        <position position="327"/>
    </location>
</feature>
<dbReference type="GO" id="GO:0000105">
    <property type="term" value="P:L-histidine biosynthetic process"/>
    <property type="evidence" value="ECO:0007669"/>
    <property type="project" value="UniProtKB-UniRule"/>
</dbReference>
<dbReference type="SUPFAM" id="SSF53720">
    <property type="entry name" value="ALDH-like"/>
    <property type="match status" value="1"/>
</dbReference>
<gene>
    <name evidence="8" type="primary">hisD</name>
    <name evidence="15" type="ordered locus">RUM_19690</name>
</gene>
<evidence type="ECO:0000256" key="2">
    <source>
        <dbReference type="ARBA" id="ARBA00010178"/>
    </source>
</evidence>
<feature type="active site" description="Proton acceptor" evidence="8 10">
    <location>
        <position position="326"/>
    </location>
</feature>
<keyword evidence="8" id="KW-0028">Amino-acid biosynthesis</keyword>
<dbReference type="Gene3D" id="3.40.50.1980">
    <property type="entry name" value="Nitrogenase molybdenum iron protein domain"/>
    <property type="match status" value="2"/>
</dbReference>
<dbReference type="PATRIC" id="fig|213810.4.peg.1868"/>
<evidence type="ECO:0000256" key="7">
    <source>
        <dbReference type="ARBA" id="ARBA00049489"/>
    </source>
</evidence>
<dbReference type="GO" id="GO:0005829">
    <property type="term" value="C:cytosol"/>
    <property type="evidence" value="ECO:0007669"/>
    <property type="project" value="TreeGrafter"/>
</dbReference>
<keyword evidence="4 8" id="KW-0479">Metal-binding</keyword>
<organism evidence="15 16">
    <name type="scientific">Ruminococcus champanellensis (strain DSM 18848 / JCM 17042 / KCTC 15320 / 18P13)</name>
    <dbReference type="NCBI Taxonomy" id="213810"/>
    <lineage>
        <taxon>Bacteria</taxon>
        <taxon>Bacillati</taxon>
        <taxon>Bacillota</taxon>
        <taxon>Clostridia</taxon>
        <taxon>Eubacteriales</taxon>
        <taxon>Oscillospiraceae</taxon>
        <taxon>Ruminococcus</taxon>
    </lineage>
</organism>
<evidence type="ECO:0000256" key="9">
    <source>
        <dbReference type="PIRNR" id="PIRNR000099"/>
    </source>
</evidence>
<feature type="binding site" evidence="8 12">
    <location>
        <position position="419"/>
    </location>
    <ligand>
        <name>substrate</name>
    </ligand>
</feature>
<keyword evidence="6 8" id="KW-0560">Oxidoreductase</keyword>
<comment type="similarity">
    <text evidence="2 8 9 14">Belongs to the histidinol dehydrogenase family.</text>
</comment>
<dbReference type="InterPro" id="IPR022695">
    <property type="entry name" value="Histidinol_DH_monofunct"/>
</dbReference>
<reference evidence="15" key="1">
    <citation type="submission" date="2010-03" db="EMBL/GenBank/DDBJ databases">
        <title>The genome sequence of Ruminococcus sp. 18P13.</title>
        <authorList>
            <consortium name="metaHIT consortium -- http://www.metahit.eu/"/>
            <person name="Pajon A."/>
            <person name="Turner K."/>
            <person name="Parkhill J."/>
            <person name="Bernalier A."/>
        </authorList>
    </citation>
    <scope>NUCLEOTIDE SEQUENCE [LARGE SCALE GENOMIC DNA]</scope>
    <source>
        <strain evidence="15">Type strain: 18P13</strain>
    </source>
</reference>
<dbReference type="FunFam" id="3.40.50.1980:FF:000001">
    <property type="entry name" value="Histidinol dehydrogenase"/>
    <property type="match status" value="1"/>
</dbReference>
<dbReference type="HOGENOM" id="CLU_006732_3_0_9"/>
<dbReference type="InterPro" id="IPR012131">
    <property type="entry name" value="Hstdl_DH"/>
</dbReference>
<dbReference type="PANTHER" id="PTHR21256">
    <property type="entry name" value="HISTIDINOL DEHYDROGENASE HDH"/>
    <property type="match status" value="1"/>
</dbReference>
<dbReference type="Proteomes" id="UP000007054">
    <property type="component" value="Chromosome"/>
</dbReference>
<dbReference type="GeneID" id="83156638"/>
<dbReference type="CDD" id="cd06572">
    <property type="entry name" value="Histidinol_dh"/>
    <property type="match status" value="1"/>
</dbReference>
<evidence type="ECO:0000313" key="15">
    <source>
        <dbReference type="EMBL" id="CBL18004.1"/>
    </source>
</evidence>
<dbReference type="RefSeq" id="WP_015558910.1">
    <property type="nucleotide sequence ID" value="NC_021039.1"/>
</dbReference>
<dbReference type="BioCyc" id="RCHA213810:RUM_RS09555-MONOMER"/>
<dbReference type="AlphaFoldDB" id="D4LEF9"/>
<feature type="binding site" evidence="8 12">
    <location>
        <position position="236"/>
    </location>
    <ligand>
        <name>substrate</name>
    </ligand>
</feature>
<dbReference type="PIRSF" id="PIRSF000099">
    <property type="entry name" value="Histidinol_dh"/>
    <property type="match status" value="1"/>
</dbReference>
<dbReference type="InterPro" id="IPR001692">
    <property type="entry name" value="Histidinol_DH_CS"/>
</dbReference>
<dbReference type="GO" id="GO:0051287">
    <property type="term" value="F:NAD binding"/>
    <property type="evidence" value="ECO:0007669"/>
    <property type="project" value="InterPro"/>
</dbReference>
<dbReference type="KEGG" id="rch:RUM_19690"/>
<comment type="function">
    <text evidence="1 8">Catalyzes the sequential NAD-dependent oxidations of L-histidinol to L-histidinaldehyde and then to L-histidine.</text>
</comment>
<feature type="binding site" evidence="8 13">
    <location>
        <position position="261"/>
    </location>
    <ligand>
        <name>Zn(2+)</name>
        <dbReference type="ChEBI" id="CHEBI:29105"/>
    </ligand>
</feature>
<comment type="cofactor">
    <cofactor evidence="8 13">
        <name>Zn(2+)</name>
        <dbReference type="ChEBI" id="CHEBI:29105"/>
    </cofactor>
    <text evidence="8 13">Binds 1 zinc ion per subunit.</text>
</comment>
<keyword evidence="8" id="KW-0368">Histidine biosynthesis</keyword>
<evidence type="ECO:0000256" key="6">
    <source>
        <dbReference type="ARBA" id="ARBA00023002"/>
    </source>
</evidence>
<evidence type="ECO:0000313" key="16">
    <source>
        <dbReference type="Proteomes" id="UP000007054"/>
    </source>
</evidence>
<dbReference type="PANTHER" id="PTHR21256:SF2">
    <property type="entry name" value="HISTIDINE BIOSYNTHESIS TRIFUNCTIONAL PROTEIN"/>
    <property type="match status" value="1"/>
</dbReference>
<feature type="binding site" evidence="8 13">
    <location>
        <position position="419"/>
    </location>
    <ligand>
        <name>Zn(2+)</name>
        <dbReference type="ChEBI" id="CHEBI:29105"/>
    </ligand>
</feature>
<dbReference type="NCBIfam" id="TIGR00069">
    <property type="entry name" value="hisD"/>
    <property type="match status" value="1"/>
</dbReference>
<feature type="binding site" evidence="8 11">
    <location>
        <position position="190"/>
    </location>
    <ligand>
        <name>NAD(+)</name>
        <dbReference type="ChEBI" id="CHEBI:57540"/>
    </ligand>
</feature>
<dbReference type="PRINTS" id="PR00083">
    <property type="entry name" value="HOLDHDRGNASE"/>
</dbReference>
<dbReference type="HAMAP" id="MF_01024">
    <property type="entry name" value="HisD"/>
    <property type="match status" value="1"/>
</dbReference>
<evidence type="ECO:0000256" key="14">
    <source>
        <dbReference type="RuleBase" id="RU004175"/>
    </source>
</evidence>
<evidence type="ECO:0000256" key="10">
    <source>
        <dbReference type="PIRSR" id="PIRSR000099-1"/>
    </source>
</evidence>
<feature type="binding site" evidence="8 12">
    <location>
        <position position="414"/>
    </location>
    <ligand>
        <name>substrate</name>
    </ligand>
</feature>
<reference evidence="15" key="2">
    <citation type="submission" date="2010-03" db="EMBL/GenBank/DDBJ databases">
        <authorList>
            <person name="Pajon A."/>
        </authorList>
    </citation>
    <scope>NUCLEOTIDE SEQUENCE</scope>
    <source>
        <strain evidence="15">Type strain: 18P13</strain>
    </source>
</reference>
<feature type="binding site" evidence="8 12">
    <location>
        <position position="360"/>
    </location>
    <ligand>
        <name>substrate</name>
    </ligand>
</feature>
<comment type="catalytic activity">
    <reaction evidence="7 8">
        <text>L-histidinol + 2 NAD(+) + H2O = L-histidine + 2 NADH + 3 H(+)</text>
        <dbReference type="Rhea" id="RHEA:20641"/>
        <dbReference type="ChEBI" id="CHEBI:15377"/>
        <dbReference type="ChEBI" id="CHEBI:15378"/>
        <dbReference type="ChEBI" id="CHEBI:57540"/>
        <dbReference type="ChEBI" id="CHEBI:57595"/>
        <dbReference type="ChEBI" id="CHEBI:57699"/>
        <dbReference type="ChEBI" id="CHEBI:57945"/>
        <dbReference type="EC" id="1.1.1.23"/>
    </reaction>
</comment>
<dbReference type="UniPathway" id="UPA00031">
    <property type="reaction ID" value="UER00014"/>
</dbReference>
<evidence type="ECO:0000256" key="12">
    <source>
        <dbReference type="PIRSR" id="PIRSR000099-3"/>
    </source>
</evidence>
<feature type="binding site" evidence="8 13">
    <location>
        <position position="258"/>
    </location>
    <ligand>
        <name>Zn(2+)</name>
        <dbReference type="ChEBI" id="CHEBI:29105"/>
    </ligand>
</feature>
<feature type="binding site" evidence="8 11">
    <location>
        <position position="213"/>
    </location>
    <ligand>
        <name>NAD(+)</name>
        <dbReference type="ChEBI" id="CHEBI:57540"/>
    </ligand>
</feature>
<dbReference type="FunFam" id="3.40.50.1980:FF:000026">
    <property type="entry name" value="Histidinol dehydrogenase"/>
    <property type="match status" value="1"/>
</dbReference>
<evidence type="ECO:0000256" key="3">
    <source>
        <dbReference type="ARBA" id="ARBA00012965"/>
    </source>
</evidence>
<name>D4LEF9_RUMC1</name>
<dbReference type="EC" id="1.1.1.23" evidence="3 8"/>
<evidence type="ECO:0000256" key="4">
    <source>
        <dbReference type="ARBA" id="ARBA00022723"/>
    </source>
</evidence>
<feature type="binding site" evidence="8 12">
    <location>
        <position position="258"/>
    </location>
    <ligand>
        <name>substrate</name>
    </ligand>
</feature>
<feature type="binding site" evidence="8 13">
    <location>
        <position position="360"/>
    </location>
    <ligand>
        <name>Zn(2+)</name>
        <dbReference type="ChEBI" id="CHEBI:29105"/>
    </ligand>
</feature>
<keyword evidence="16" id="KW-1185">Reference proteome</keyword>
<accession>D4LEF9</accession>
<protein>
    <recommendedName>
        <fullName evidence="3 8">Histidinol dehydrogenase</fullName>
        <shortName evidence="8">HDH</shortName>
        <ecNumber evidence="3 8">1.1.1.23</ecNumber>
    </recommendedName>
</protein>
<dbReference type="GO" id="GO:0004399">
    <property type="term" value="F:histidinol dehydrogenase activity"/>
    <property type="evidence" value="ECO:0007669"/>
    <property type="project" value="UniProtKB-UniRule"/>
</dbReference>
<evidence type="ECO:0000256" key="11">
    <source>
        <dbReference type="PIRSR" id="PIRSR000099-2"/>
    </source>
</evidence>
<dbReference type="OrthoDB" id="9805269at2"/>
<evidence type="ECO:0000256" key="13">
    <source>
        <dbReference type="PIRSR" id="PIRSR000099-4"/>
    </source>
</evidence>
<dbReference type="Gene3D" id="1.20.5.1300">
    <property type="match status" value="1"/>
</dbReference>
<evidence type="ECO:0000256" key="5">
    <source>
        <dbReference type="ARBA" id="ARBA00022833"/>
    </source>
</evidence>
<keyword evidence="5 8" id="KW-0862">Zinc</keyword>
<dbReference type="PROSITE" id="PS00611">
    <property type="entry name" value="HISOL_DEHYDROGENASE"/>
    <property type="match status" value="1"/>
</dbReference>
<evidence type="ECO:0000256" key="1">
    <source>
        <dbReference type="ARBA" id="ARBA00003850"/>
    </source>
</evidence>
<feature type="binding site" evidence="8 12">
    <location>
        <position position="261"/>
    </location>
    <ligand>
        <name>substrate</name>
    </ligand>
</feature>
<sequence length="430" mass="46470">MMKKIYANGTDEKAFLEQLAKRTGETDKRVSQIVTEIIETVRAGGDQAVQKYTKQFDGELPQYYEVPQEVIEDALNEADEDFVNALLDAMENIADFHNRQRENSFVNALPNGVLLGQRIRGLKRVGLYVPGGTAAYPSSVLMNAIPAKIAGVEEIIMVTPPRKDGTPNPDILVAAAICGVDRVFLSGGAQAIAALAYGTEQIPRVDKIVGPGNIYVATAKKLLYGVVDIDMVAGPSEILVLADDTADPAFVAADLMSQAEHDKLASSILVTTSEKLADAVLVELEKQVQSLSRKEIIEASLRDQGAILICDCVDCAVELANAIAPEHLEVHLQNPMEYLGRLDNAGSVFLGQYASEPLGDYFAGPNHVLPTSGTARFFSPLSVSSFLKRSGYVYYTKEALADAKDDIVLIAEREGLTAHANAIKVRFAKD</sequence>
<feature type="binding site" evidence="8 11">
    <location>
        <position position="128"/>
    </location>
    <ligand>
        <name>NAD(+)</name>
        <dbReference type="ChEBI" id="CHEBI:57540"/>
    </ligand>
</feature>
<dbReference type="STRING" id="213810.RUM_19690"/>
<proteinExistence type="inferred from homology"/>
<keyword evidence="8 11" id="KW-0520">NAD</keyword>
<evidence type="ECO:0000256" key="8">
    <source>
        <dbReference type="HAMAP-Rule" id="MF_01024"/>
    </source>
</evidence>
<dbReference type="Pfam" id="PF00815">
    <property type="entry name" value="Histidinol_dh"/>
    <property type="match status" value="1"/>
</dbReference>
<dbReference type="InterPro" id="IPR016161">
    <property type="entry name" value="Ald_DH/histidinol_DH"/>
</dbReference>
<dbReference type="GO" id="GO:0008270">
    <property type="term" value="F:zinc ion binding"/>
    <property type="evidence" value="ECO:0007669"/>
    <property type="project" value="UniProtKB-UniRule"/>
</dbReference>
<comment type="pathway">
    <text evidence="8">Amino-acid biosynthesis; L-histidine biosynthesis; L-histidine from 5-phospho-alpha-D-ribose 1-diphosphate: step 9/9.</text>
</comment>
<feature type="binding site" evidence="8 12">
    <location>
        <position position="327"/>
    </location>
    <ligand>
        <name>substrate</name>
    </ligand>
</feature>
<dbReference type="EMBL" id="FP929052">
    <property type="protein sequence ID" value="CBL18004.1"/>
    <property type="molecule type" value="Genomic_DNA"/>
</dbReference>